<dbReference type="AlphaFoldDB" id="A0A4T0HNT0"/>
<keyword evidence="7" id="KW-0333">Golgi apparatus</keyword>
<keyword evidence="5" id="KW-0653">Protein transport</keyword>
<organism evidence="11 12">
    <name type="scientific">Wallemia ichthyophaga</name>
    <dbReference type="NCBI Taxonomy" id="245174"/>
    <lineage>
        <taxon>Eukaryota</taxon>
        <taxon>Fungi</taxon>
        <taxon>Dikarya</taxon>
        <taxon>Basidiomycota</taxon>
        <taxon>Wallemiomycotina</taxon>
        <taxon>Wallemiomycetes</taxon>
        <taxon>Wallemiales</taxon>
        <taxon>Wallemiaceae</taxon>
        <taxon>Wallemia</taxon>
    </lineage>
</organism>
<evidence type="ECO:0000256" key="4">
    <source>
        <dbReference type="ARBA" id="ARBA00022692"/>
    </source>
</evidence>
<keyword evidence="4 10" id="KW-0812">Transmembrane</keyword>
<proteinExistence type="inferred from homology"/>
<dbReference type="InterPro" id="IPR019185">
    <property type="entry name" value="Integral_membrane_SYS1-rel"/>
</dbReference>
<evidence type="ECO:0000256" key="9">
    <source>
        <dbReference type="SAM" id="MobiDB-lite"/>
    </source>
</evidence>
<evidence type="ECO:0000256" key="7">
    <source>
        <dbReference type="ARBA" id="ARBA00023034"/>
    </source>
</evidence>
<keyword evidence="3" id="KW-0813">Transport</keyword>
<feature type="region of interest" description="Disordered" evidence="9">
    <location>
        <begin position="203"/>
        <end position="240"/>
    </location>
</feature>
<dbReference type="PANTHER" id="PTHR12952">
    <property type="entry name" value="SYS1"/>
    <property type="match status" value="1"/>
</dbReference>
<dbReference type="GO" id="GO:0000139">
    <property type="term" value="C:Golgi membrane"/>
    <property type="evidence" value="ECO:0007669"/>
    <property type="project" value="UniProtKB-SubCell"/>
</dbReference>
<feature type="transmembrane region" description="Helical" evidence="10">
    <location>
        <begin position="108"/>
        <end position="127"/>
    </location>
</feature>
<gene>
    <name evidence="11" type="ORF">E3P90_01007</name>
</gene>
<dbReference type="GO" id="GO:0043001">
    <property type="term" value="P:Golgi to plasma membrane protein transport"/>
    <property type="evidence" value="ECO:0007669"/>
    <property type="project" value="TreeGrafter"/>
</dbReference>
<evidence type="ECO:0000256" key="2">
    <source>
        <dbReference type="ARBA" id="ARBA00008160"/>
    </source>
</evidence>
<dbReference type="GO" id="GO:0005802">
    <property type="term" value="C:trans-Golgi network"/>
    <property type="evidence" value="ECO:0007669"/>
    <property type="project" value="TreeGrafter"/>
</dbReference>
<keyword evidence="8 10" id="KW-0472">Membrane</keyword>
<dbReference type="GO" id="GO:0034067">
    <property type="term" value="P:protein localization to Golgi apparatus"/>
    <property type="evidence" value="ECO:0007669"/>
    <property type="project" value="TreeGrafter"/>
</dbReference>
<dbReference type="EMBL" id="SPOF01000008">
    <property type="protein sequence ID" value="TIB15085.1"/>
    <property type="molecule type" value="Genomic_DNA"/>
</dbReference>
<comment type="subcellular location">
    <subcellularLocation>
        <location evidence="1">Golgi apparatus membrane</location>
        <topology evidence="1">Multi-pass membrane protein</topology>
    </subcellularLocation>
</comment>
<dbReference type="GO" id="GO:0006895">
    <property type="term" value="P:Golgi to endosome transport"/>
    <property type="evidence" value="ECO:0007669"/>
    <property type="project" value="TreeGrafter"/>
</dbReference>
<reference evidence="11 12" key="1">
    <citation type="submission" date="2019-03" db="EMBL/GenBank/DDBJ databases">
        <title>Sequencing 23 genomes of Wallemia ichthyophaga.</title>
        <authorList>
            <person name="Gostincar C."/>
        </authorList>
    </citation>
    <scope>NUCLEOTIDE SEQUENCE [LARGE SCALE GENOMIC DNA]</scope>
    <source>
        <strain evidence="11 12">EXF-8621</strain>
    </source>
</reference>
<feature type="transmembrane region" description="Helical" evidence="10">
    <location>
        <begin position="159"/>
        <end position="178"/>
    </location>
</feature>
<name>A0A4T0HNT0_WALIC</name>
<evidence type="ECO:0000313" key="12">
    <source>
        <dbReference type="Proteomes" id="UP000306954"/>
    </source>
</evidence>
<dbReference type="PANTHER" id="PTHR12952:SF0">
    <property type="entry name" value="PROTEIN SYS1 HOMOLOG"/>
    <property type="match status" value="1"/>
</dbReference>
<comment type="caution">
    <text evidence="11">The sequence shown here is derived from an EMBL/GenBank/DDBJ whole genome shotgun (WGS) entry which is preliminary data.</text>
</comment>
<protein>
    <submittedName>
        <fullName evidence="11">Uncharacterized protein</fullName>
    </submittedName>
</protein>
<evidence type="ECO:0000256" key="8">
    <source>
        <dbReference type="ARBA" id="ARBA00023136"/>
    </source>
</evidence>
<evidence type="ECO:0000256" key="5">
    <source>
        <dbReference type="ARBA" id="ARBA00022927"/>
    </source>
</evidence>
<evidence type="ECO:0000313" key="11">
    <source>
        <dbReference type="EMBL" id="TIB15085.1"/>
    </source>
</evidence>
<accession>A0A4T0HNT0</accession>
<evidence type="ECO:0000256" key="10">
    <source>
        <dbReference type="SAM" id="Phobius"/>
    </source>
</evidence>
<dbReference type="Proteomes" id="UP000306954">
    <property type="component" value="Unassembled WGS sequence"/>
</dbReference>
<sequence length="240" mass="27401">MGRWMSKVNKFDAALLVFQIIAVQSIHYLSLSIITPLLLHLFGNDEALRYEWGSSPPCSIGLILDWRELANWDHGEPVWQGLWIQGVQRGRSANIYEWDGSHNRSRGWVLAICWVFACFVDIIPLYYLIRKPTLILDFALTITGLHFLFTTAHVQSPPVGFFCYGVYALGVVVLVVGAEQLAMRRELTEGLWGDKSNEQDYEMSTRHNHNQHVRSHRRPTGLGLVLDSPDNSPDKIRNTQ</sequence>
<comment type="similarity">
    <text evidence="2">Belongs to the SYS1 family.</text>
</comment>
<dbReference type="GO" id="GO:0005829">
    <property type="term" value="C:cytosol"/>
    <property type="evidence" value="ECO:0007669"/>
    <property type="project" value="GOC"/>
</dbReference>
<evidence type="ECO:0000256" key="3">
    <source>
        <dbReference type="ARBA" id="ARBA00022448"/>
    </source>
</evidence>
<keyword evidence="6 10" id="KW-1133">Transmembrane helix</keyword>
<feature type="compositionally biased region" description="Basic residues" evidence="9">
    <location>
        <begin position="206"/>
        <end position="219"/>
    </location>
</feature>
<evidence type="ECO:0000256" key="1">
    <source>
        <dbReference type="ARBA" id="ARBA00004653"/>
    </source>
</evidence>
<feature type="transmembrane region" description="Helical" evidence="10">
    <location>
        <begin position="134"/>
        <end position="153"/>
    </location>
</feature>
<evidence type="ECO:0000256" key="6">
    <source>
        <dbReference type="ARBA" id="ARBA00022989"/>
    </source>
</evidence>
<dbReference type="Pfam" id="PF09801">
    <property type="entry name" value="SYS1"/>
    <property type="match status" value="1"/>
</dbReference>